<keyword evidence="8" id="KW-0966">Cell projection</keyword>
<evidence type="ECO:0000313" key="9">
    <source>
        <dbReference type="Proteomes" id="UP001162734"/>
    </source>
</evidence>
<dbReference type="InterPro" id="IPR006300">
    <property type="entry name" value="FlgB"/>
</dbReference>
<keyword evidence="4 6" id="KW-0975">Bacterial flagellum</keyword>
<accession>A0ABM7X7Y9</accession>
<protein>
    <recommendedName>
        <fullName evidence="3 6">Flagellar basal body rod protein FlgB</fullName>
    </recommendedName>
</protein>
<name>A0ABM7X7Y9_9BACT</name>
<dbReference type="NCBIfam" id="TIGR01396">
    <property type="entry name" value="FlgB"/>
    <property type="match status" value="1"/>
</dbReference>
<dbReference type="Pfam" id="PF00460">
    <property type="entry name" value="Flg_bb_rod"/>
    <property type="match status" value="1"/>
</dbReference>
<evidence type="ECO:0000256" key="5">
    <source>
        <dbReference type="ARBA" id="ARBA00024934"/>
    </source>
</evidence>
<dbReference type="PIRSF" id="PIRSF002889">
    <property type="entry name" value="Rod_FlgB"/>
    <property type="match status" value="1"/>
</dbReference>
<organism evidence="8 9">
    <name type="scientific">Anaeromyxobacter paludicola</name>
    <dbReference type="NCBI Taxonomy" id="2918171"/>
    <lineage>
        <taxon>Bacteria</taxon>
        <taxon>Pseudomonadati</taxon>
        <taxon>Myxococcota</taxon>
        <taxon>Myxococcia</taxon>
        <taxon>Myxococcales</taxon>
        <taxon>Cystobacterineae</taxon>
        <taxon>Anaeromyxobacteraceae</taxon>
        <taxon>Anaeromyxobacter</taxon>
    </lineage>
</organism>
<dbReference type="PANTHER" id="PTHR30435:SF12">
    <property type="entry name" value="FLAGELLAR BASAL BODY ROD PROTEIN FLGB"/>
    <property type="match status" value="1"/>
</dbReference>
<dbReference type="InterPro" id="IPR001444">
    <property type="entry name" value="Flag_bb_rod_N"/>
</dbReference>
<comment type="subunit">
    <text evidence="6">The basal body constitutes a major portion of the flagellar organelle and consists of a number of rings mounted on a central rod.</text>
</comment>
<feature type="domain" description="Flagellar basal body rod protein N-terminal" evidence="7">
    <location>
        <begin position="10"/>
        <end position="37"/>
    </location>
</feature>
<evidence type="ECO:0000259" key="7">
    <source>
        <dbReference type="Pfam" id="PF00460"/>
    </source>
</evidence>
<evidence type="ECO:0000256" key="6">
    <source>
        <dbReference type="PIRNR" id="PIRNR002889"/>
    </source>
</evidence>
<comment type="similarity">
    <text evidence="2 6">Belongs to the flagella basal body rod proteins family.</text>
</comment>
<dbReference type="Proteomes" id="UP001162734">
    <property type="component" value="Chromosome"/>
</dbReference>
<sequence length="132" mass="13365">MKLFDATLMTLERALDARLVRQNVLASNLANADTPGFAPKDVDFAKMMEGALAQPAGATREGDLPLTASSLGGPAPLVAAPDQAGAGLDGNSVDVDRTLAAVAENAIQYGAAAKAAQKKLAILRYAASDGAA</sequence>
<reference evidence="9" key="1">
    <citation type="journal article" date="2022" name="Int. J. Syst. Evol. Microbiol.">
        <title>Anaeromyxobacter oryzae sp. nov., Anaeromyxobacter diazotrophicus sp. nov. and Anaeromyxobacter paludicola sp. nov., isolated from paddy soils.</title>
        <authorList>
            <person name="Itoh H."/>
            <person name="Xu Z."/>
            <person name="Mise K."/>
            <person name="Masuda Y."/>
            <person name="Ushijima N."/>
            <person name="Hayakawa C."/>
            <person name="Shiratori Y."/>
            <person name="Senoo K."/>
        </authorList>
    </citation>
    <scope>NUCLEOTIDE SEQUENCE [LARGE SCALE GENOMIC DNA]</scope>
    <source>
        <strain evidence="9">Red630</strain>
    </source>
</reference>
<dbReference type="RefSeq" id="WP_248345018.1">
    <property type="nucleotide sequence ID" value="NZ_AP025592.1"/>
</dbReference>
<keyword evidence="8" id="KW-0969">Cilium</keyword>
<evidence type="ECO:0000313" key="8">
    <source>
        <dbReference type="EMBL" id="BDG07965.1"/>
    </source>
</evidence>
<keyword evidence="8" id="KW-0282">Flagellum</keyword>
<dbReference type="InterPro" id="IPR019776">
    <property type="entry name" value="Flagellar_basal_body_rod_CS"/>
</dbReference>
<keyword evidence="9" id="KW-1185">Reference proteome</keyword>
<evidence type="ECO:0000256" key="3">
    <source>
        <dbReference type="ARBA" id="ARBA00014376"/>
    </source>
</evidence>
<evidence type="ECO:0000256" key="2">
    <source>
        <dbReference type="ARBA" id="ARBA00009677"/>
    </source>
</evidence>
<dbReference type="PANTHER" id="PTHR30435">
    <property type="entry name" value="FLAGELLAR PROTEIN"/>
    <property type="match status" value="1"/>
</dbReference>
<proteinExistence type="inferred from homology"/>
<dbReference type="EMBL" id="AP025592">
    <property type="protein sequence ID" value="BDG07965.1"/>
    <property type="molecule type" value="Genomic_DNA"/>
</dbReference>
<comment type="subcellular location">
    <subcellularLocation>
        <location evidence="1 6">Bacterial flagellum basal body</location>
    </subcellularLocation>
</comment>
<gene>
    <name evidence="8" type="primary">flgB</name>
    <name evidence="8" type="ORF">AMPC_10780</name>
</gene>
<evidence type="ECO:0000256" key="4">
    <source>
        <dbReference type="ARBA" id="ARBA00023143"/>
    </source>
</evidence>
<comment type="function">
    <text evidence="5 6">Structural component of flagellum, the bacterial motility apparatus. Part of the rod structure of flagellar basal body.</text>
</comment>
<evidence type="ECO:0000256" key="1">
    <source>
        <dbReference type="ARBA" id="ARBA00004117"/>
    </source>
</evidence>
<dbReference type="PROSITE" id="PS00588">
    <property type="entry name" value="FLAGELLA_BB_ROD"/>
    <property type="match status" value="1"/>
</dbReference>